<keyword evidence="2" id="KW-0805">Transcription regulation</keyword>
<dbReference type="SUPFAM" id="SSF46785">
    <property type="entry name" value="Winged helix' DNA-binding domain"/>
    <property type="match status" value="1"/>
</dbReference>
<comment type="caution">
    <text evidence="6">The sequence shown here is derived from an EMBL/GenBank/DDBJ whole genome shotgun (WGS) entry which is preliminary data.</text>
</comment>
<keyword evidence="7" id="KW-1185">Reference proteome</keyword>
<dbReference type="GO" id="GO:0003700">
    <property type="term" value="F:DNA-binding transcription factor activity"/>
    <property type="evidence" value="ECO:0007669"/>
    <property type="project" value="InterPro"/>
</dbReference>
<dbReference type="InterPro" id="IPR036388">
    <property type="entry name" value="WH-like_DNA-bd_sf"/>
</dbReference>
<dbReference type="SUPFAM" id="SSF53850">
    <property type="entry name" value="Periplasmic binding protein-like II"/>
    <property type="match status" value="1"/>
</dbReference>
<sequence length="306" mass="33812">MNLNVNLRQLKAFLGVAETCNFTKAAQQQHLSQAALSASIRELETQLRCRLFERTTRSVELTAAGREFLPVAQQVVALLDSSAAQLQRMGQSGVSRLRLGFTPILASNVVPGLLEEFQRRAPMVQVDLVDAGPAELLEQVEADRLDAAFGAFFQKRSGLAQTQIAPATLMLVYSDQFSAIGDRIEWRQVFDYPLIALTDRSPIQQLVRDKARQEGAEIRSPMVVNQLDTAMGMVERGFGVAVFPSFAQAAWRRYAVRASEIYPAVSIDYFRIMKAGKEPGPAVEAITQLLMQQLHHPAPSERAPSA</sequence>
<evidence type="ECO:0000256" key="2">
    <source>
        <dbReference type="ARBA" id="ARBA00023015"/>
    </source>
</evidence>
<organism evidence="6 7">
    <name type="scientific">Ramlibacter aurantiacus</name>
    <dbReference type="NCBI Taxonomy" id="2801330"/>
    <lineage>
        <taxon>Bacteria</taxon>
        <taxon>Pseudomonadati</taxon>
        <taxon>Pseudomonadota</taxon>
        <taxon>Betaproteobacteria</taxon>
        <taxon>Burkholderiales</taxon>
        <taxon>Comamonadaceae</taxon>
        <taxon>Ramlibacter</taxon>
    </lineage>
</organism>
<evidence type="ECO:0000313" key="6">
    <source>
        <dbReference type="EMBL" id="MBL0420254.1"/>
    </source>
</evidence>
<evidence type="ECO:0000256" key="3">
    <source>
        <dbReference type="ARBA" id="ARBA00023125"/>
    </source>
</evidence>
<dbReference type="AlphaFoldDB" id="A0A936ZTC8"/>
<feature type="domain" description="HTH lysR-type" evidence="5">
    <location>
        <begin position="5"/>
        <end position="62"/>
    </location>
</feature>
<dbReference type="InterPro" id="IPR036390">
    <property type="entry name" value="WH_DNA-bd_sf"/>
</dbReference>
<dbReference type="PRINTS" id="PR00039">
    <property type="entry name" value="HTHLYSR"/>
</dbReference>
<evidence type="ECO:0000256" key="4">
    <source>
        <dbReference type="ARBA" id="ARBA00023163"/>
    </source>
</evidence>
<dbReference type="PANTHER" id="PTHR30419">
    <property type="entry name" value="HTH-TYPE TRANSCRIPTIONAL REGULATOR YBHD"/>
    <property type="match status" value="1"/>
</dbReference>
<dbReference type="InterPro" id="IPR005119">
    <property type="entry name" value="LysR_subst-bd"/>
</dbReference>
<evidence type="ECO:0000256" key="1">
    <source>
        <dbReference type="ARBA" id="ARBA00009437"/>
    </source>
</evidence>
<proteinExistence type="inferred from homology"/>
<dbReference type="Gene3D" id="3.40.190.290">
    <property type="match status" value="1"/>
</dbReference>
<gene>
    <name evidence="6" type="ORF">JI739_07850</name>
</gene>
<evidence type="ECO:0000313" key="7">
    <source>
        <dbReference type="Proteomes" id="UP000613011"/>
    </source>
</evidence>
<dbReference type="Gene3D" id="1.10.10.10">
    <property type="entry name" value="Winged helix-like DNA-binding domain superfamily/Winged helix DNA-binding domain"/>
    <property type="match status" value="1"/>
</dbReference>
<reference evidence="6" key="1">
    <citation type="submission" date="2021-01" db="EMBL/GenBank/DDBJ databases">
        <title>Ramlibacter sp. strain AW1 16S ribosomal RNA gene Genome sequencing and assembly.</title>
        <authorList>
            <person name="Kang M."/>
        </authorList>
    </citation>
    <scope>NUCLEOTIDE SEQUENCE</scope>
    <source>
        <strain evidence="6">AW1</strain>
    </source>
</reference>
<dbReference type="GO" id="GO:0005829">
    <property type="term" value="C:cytosol"/>
    <property type="evidence" value="ECO:0007669"/>
    <property type="project" value="TreeGrafter"/>
</dbReference>
<dbReference type="EMBL" id="JAEQNA010000001">
    <property type="protein sequence ID" value="MBL0420254.1"/>
    <property type="molecule type" value="Genomic_DNA"/>
</dbReference>
<keyword evidence="4" id="KW-0804">Transcription</keyword>
<dbReference type="InterPro" id="IPR000847">
    <property type="entry name" value="LysR_HTH_N"/>
</dbReference>
<dbReference type="PANTHER" id="PTHR30419:SF8">
    <property type="entry name" value="NITROGEN ASSIMILATION TRANSCRIPTIONAL ACTIVATOR-RELATED"/>
    <property type="match status" value="1"/>
</dbReference>
<dbReference type="CDD" id="cd05466">
    <property type="entry name" value="PBP2_LTTR_substrate"/>
    <property type="match status" value="1"/>
</dbReference>
<dbReference type="Proteomes" id="UP000613011">
    <property type="component" value="Unassembled WGS sequence"/>
</dbReference>
<dbReference type="Pfam" id="PF03466">
    <property type="entry name" value="LysR_substrate"/>
    <property type="match status" value="1"/>
</dbReference>
<dbReference type="Pfam" id="PF00126">
    <property type="entry name" value="HTH_1"/>
    <property type="match status" value="1"/>
</dbReference>
<dbReference type="InterPro" id="IPR050950">
    <property type="entry name" value="HTH-type_LysR_regulators"/>
</dbReference>
<dbReference type="RefSeq" id="WP_201683237.1">
    <property type="nucleotide sequence ID" value="NZ_JAEQNA010000001.1"/>
</dbReference>
<dbReference type="PROSITE" id="PS50931">
    <property type="entry name" value="HTH_LYSR"/>
    <property type="match status" value="1"/>
</dbReference>
<keyword evidence="3" id="KW-0238">DNA-binding</keyword>
<dbReference type="GO" id="GO:0003677">
    <property type="term" value="F:DNA binding"/>
    <property type="evidence" value="ECO:0007669"/>
    <property type="project" value="UniProtKB-KW"/>
</dbReference>
<protein>
    <submittedName>
        <fullName evidence="6">LysR family transcriptional regulator</fullName>
    </submittedName>
</protein>
<dbReference type="FunFam" id="1.10.10.10:FF:000001">
    <property type="entry name" value="LysR family transcriptional regulator"/>
    <property type="match status" value="1"/>
</dbReference>
<comment type="similarity">
    <text evidence="1">Belongs to the LysR transcriptional regulatory family.</text>
</comment>
<accession>A0A936ZTC8</accession>
<name>A0A936ZTC8_9BURK</name>
<evidence type="ECO:0000259" key="5">
    <source>
        <dbReference type="PROSITE" id="PS50931"/>
    </source>
</evidence>